<name>A0A068R638_9GAMM</name>
<dbReference type="Proteomes" id="UP000032735">
    <property type="component" value="Chromosome"/>
</dbReference>
<sequence>MKMLDFSPTLAHVNNHENSSLTANLMHATAQLDLPPYSPNLNPIERLWKYANEQIRNNVYFPDENVP</sequence>
<evidence type="ECO:0000313" key="2">
    <source>
        <dbReference type="EMBL" id="CDG22371.1"/>
    </source>
</evidence>
<feature type="domain" description="Tc1-like transposase DDE" evidence="1">
    <location>
        <begin position="34"/>
        <end position="63"/>
    </location>
</feature>
<dbReference type="InterPro" id="IPR038717">
    <property type="entry name" value="Tc1-like_DDE_dom"/>
</dbReference>
<proteinExistence type="predicted"/>
<accession>A0A068R638</accession>
<protein>
    <recommendedName>
        <fullName evidence="1">Tc1-like transposase DDE domain-containing protein</fullName>
    </recommendedName>
</protein>
<gene>
    <name evidence="2" type="ORF">XPG1_2719</name>
</gene>
<dbReference type="Pfam" id="PF13358">
    <property type="entry name" value="DDE_3"/>
    <property type="match status" value="1"/>
</dbReference>
<reference evidence="2 3" key="1">
    <citation type="submission" date="2013-07" db="EMBL/GenBank/DDBJ databases">
        <authorList>
            <person name="Genoscope - CEA"/>
        </authorList>
    </citation>
    <scope>NUCLEOTIDE SEQUENCE [LARGE SCALE GENOMIC DNA]</scope>
    <source>
        <strain evidence="2 3">G6</strain>
    </source>
</reference>
<organism evidence="2 3">
    <name type="scientific">Xenorhabdus poinarii G6</name>
    <dbReference type="NCBI Taxonomy" id="1354304"/>
    <lineage>
        <taxon>Bacteria</taxon>
        <taxon>Pseudomonadati</taxon>
        <taxon>Pseudomonadota</taxon>
        <taxon>Gammaproteobacteria</taxon>
        <taxon>Enterobacterales</taxon>
        <taxon>Morganellaceae</taxon>
        <taxon>Xenorhabdus</taxon>
    </lineage>
</organism>
<dbReference type="HOGENOM" id="CLU_2811511_0_0_6"/>
<evidence type="ECO:0000313" key="3">
    <source>
        <dbReference type="Proteomes" id="UP000032735"/>
    </source>
</evidence>
<dbReference type="EMBL" id="FO704551">
    <property type="protein sequence ID" value="CDG22371.1"/>
    <property type="molecule type" value="Genomic_DNA"/>
</dbReference>
<dbReference type="KEGG" id="xpo:XPG1_2719"/>
<dbReference type="AlphaFoldDB" id="A0A068R638"/>
<dbReference type="InterPro" id="IPR036397">
    <property type="entry name" value="RNaseH_sf"/>
</dbReference>
<evidence type="ECO:0000259" key="1">
    <source>
        <dbReference type="Pfam" id="PF13358"/>
    </source>
</evidence>
<dbReference type="GO" id="GO:0003676">
    <property type="term" value="F:nucleic acid binding"/>
    <property type="evidence" value="ECO:0007669"/>
    <property type="project" value="InterPro"/>
</dbReference>
<dbReference type="Gene3D" id="3.30.420.10">
    <property type="entry name" value="Ribonuclease H-like superfamily/Ribonuclease H"/>
    <property type="match status" value="1"/>
</dbReference>
<keyword evidence="3" id="KW-1185">Reference proteome</keyword>